<dbReference type="PANTHER" id="PTHR34408">
    <property type="entry name" value="FAMILY PROTEIN, PUTATIVE-RELATED"/>
    <property type="match status" value="1"/>
</dbReference>
<dbReference type="EMBL" id="CYYV01000026">
    <property type="protein sequence ID" value="CUO99065.1"/>
    <property type="molecule type" value="Genomic_DNA"/>
</dbReference>
<proteinExistence type="predicted"/>
<dbReference type="PANTHER" id="PTHR34408:SF1">
    <property type="entry name" value="GLYCOSYL HYDROLASE FAMILY 19 DOMAIN-CONTAINING PROTEIN HI_1415"/>
    <property type="match status" value="1"/>
</dbReference>
<protein>
    <submittedName>
        <fullName evidence="4">Bacterial SH3 domain</fullName>
    </submittedName>
</protein>
<dbReference type="Gene3D" id="2.30.30.40">
    <property type="entry name" value="SH3 Domains"/>
    <property type="match status" value="1"/>
</dbReference>
<reference evidence="4 5" key="1">
    <citation type="submission" date="2015-09" db="EMBL/GenBank/DDBJ databases">
        <authorList>
            <consortium name="Pathogen Informatics"/>
        </authorList>
    </citation>
    <scope>NUCLEOTIDE SEQUENCE [LARGE SCALE GENOMIC DNA]</scope>
    <source>
        <strain evidence="4 5">2789STDY5608849</strain>
    </source>
</reference>
<evidence type="ECO:0000313" key="5">
    <source>
        <dbReference type="Proteomes" id="UP000095706"/>
    </source>
</evidence>
<name>A0A174JPG3_9FIRM</name>
<dbReference type="InterPro" id="IPR003646">
    <property type="entry name" value="SH3-like_bac-type"/>
</dbReference>
<dbReference type="SMART" id="SM00287">
    <property type="entry name" value="SH3b"/>
    <property type="match status" value="1"/>
</dbReference>
<dbReference type="PROSITE" id="PS51257">
    <property type="entry name" value="PROKAR_LIPOPROTEIN"/>
    <property type="match status" value="1"/>
</dbReference>
<evidence type="ECO:0000259" key="3">
    <source>
        <dbReference type="PROSITE" id="PS51781"/>
    </source>
</evidence>
<accession>A0A174JPG3</accession>
<dbReference type="PROSITE" id="PS51781">
    <property type="entry name" value="SH3B"/>
    <property type="match status" value="1"/>
</dbReference>
<feature type="domain" description="SH3b" evidence="3">
    <location>
        <begin position="229"/>
        <end position="293"/>
    </location>
</feature>
<dbReference type="AlphaFoldDB" id="A0A174JPG3"/>
<dbReference type="RefSeq" id="WP_055228701.1">
    <property type="nucleotide sequence ID" value="NZ_CYYV01000026.1"/>
</dbReference>
<feature type="region of interest" description="Disordered" evidence="1">
    <location>
        <begin position="28"/>
        <end position="48"/>
    </location>
</feature>
<sequence length="294" mass="33210">MRNRKNCLAVLLMTTIVVMGCGNQQVEKENPSAVSERASNVQDESEDGEKEFLSTYQNIIITLPEGWNVMRDEKIQCSFISEDGESLEISYREGMAKVILMDFPEDEENAENLLYPNEITGENSISDFMVKTANEGKDNESSFYRFQVKNSLQIPIAFFCGVKTENEGYQIIWKKGSGSNDTQQIVPEILESLQFPDNELLTETFQTACQEQKRALKAENNSDGVKKQKGKKTVTCISPVNVRTEPNVSTSQVIGALTTGEEVEMLGKENGWYKISYEGKTAYVYEDYVKEKEN</sequence>
<dbReference type="Pfam" id="PF08239">
    <property type="entry name" value="SH3_3"/>
    <property type="match status" value="1"/>
</dbReference>
<evidence type="ECO:0000256" key="1">
    <source>
        <dbReference type="SAM" id="MobiDB-lite"/>
    </source>
</evidence>
<evidence type="ECO:0000313" key="4">
    <source>
        <dbReference type="EMBL" id="CUO99065.1"/>
    </source>
</evidence>
<gene>
    <name evidence="4" type="ORF">ERS852406_03324</name>
</gene>
<evidence type="ECO:0000256" key="2">
    <source>
        <dbReference type="SAM" id="SignalP"/>
    </source>
</evidence>
<feature type="chain" id="PRO_5038835920" evidence="2">
    <location>
        <begin position="21"/>
        <end position="294"/>
    </location>
</feature>
<dbReference type="InterPro" id="IPR052354">
    <property type="entry name" value="Cell_Wall_Dynamics_Protein"/>
</dbReference>
<feature type="signal peptide" evidence="2">
    <location>
        <begin position="1"/>
        <end position="20"/>
    </location>
</feature>
<keyword evidence="2" id="KW-0732">Signal</keyword>
<organism evidence="4 5">
    <name type="scientific">Fusicatenibacter saccharivorans</name>
    <dbReference type="NCBI Taxonomy" id="1150298"/>
    <lineage>
        <taxon>Bacteria</taxon>
        <taxon>Bacillati</taxon>
        <taxon>Bacillota</taxon>
        <taxon>Clostridia</taxon>
        <taxon>Lachnospirales</taxon>
        <taxon>Lachnospiraceae</taxon>
        <taxon>Fusicatenibacter</taxon>
    </lineage>
</organism>
<dbReference type="Proteomes" id="UP000095706">
    <property type="component" value="Unassembled WGS sequence"/>
</dbReference>